<evidence type="ECO:0000256" key="4">
    <source>
        <dbReference type="ARBA" id="ARBA00022737"/>
    </source>
</evidence>
<evidence type="ECO:0000313" key="11">
    <source>
        <dbReference type="Proteomes" id="UP000887567"/>
    </source>
</evidence>
<proteinExistence type="predicted"/>
<evidence type="ECO:0000256" key="3">
    <source>
        <dbReference type="ARBA" id="ARBA00022490"/>
    </source>
</evidence>
<dbReference type="SMART" id="SM00698">
    <property type="entry name" value="MORN"/>
    <property type="match status" value="2"/>
</dbReference>
<dbReference type="EnsemblMetazoa" id="XM_021044289.2">
    <property type="protein sequence ID" value="XP_020899948.1"/>
    <property type="gene ID" value="LOC110238605"/>
</dbReference>
<dbReference type="InterPro" id="IPR003409">
    <property type="entry name" value="MORN"/>
</dbReference>
<dbReference type="SUPFAM" id="SSF82185">
    <property type="entry name" value="Histone H3 K4-specific methyltransferase SET7/9 N-terminal domain"/>
    <property type="match status" value="1"/>
</dbReference>
<accession>A0A913X766</accession>
<dbReference type="Proteomes" id="UP000887567">
    <property type="component" value="Unplaced"/>
</dbReference>
<name>A0A913X766_EXADI</name>
<reference evidence="10" key="1">
    <citation type="submission" date="2022-11" db="UniProtKB">
        <authorList>
            <consortium name="EnsemblMetazoa"/>
        </authorList>
    </citation>
    <scope>IDENTIFICATION</scope>
</reference>
<feature type="region of interest" description="Disordered" evidence="9">
    <location>
        <begin position="1"/>
        <end position="43"/>
    </location>
</feature>
<dbReference type="GO" id="GO:0005930">
    <property type="term" value="C:axoneme"/>
    <property type="evidence" value="ECO:0007669"/>
    <property type="project" value="UniProtKB-SubCell"/>
</dbReference>
<evidence type="ECO:0000256" key="2">
    <source>
        <dbReference type="ARBA" id="ARBA00004430"/>
    </source>
</evidence>
<dbReference type="GO" id="GO:0031514">
    <property type="term" value="C:motile cilium"/>
    <property type="evidence" value="ECO:0007669"/>
    <property type="project" value="UniProtKB-SubCell"/>
</dbReference>
<organism evidence="10 11">
    <name type="scientific">Exaiptasia diaphana</name>
    <name type="common">Tropical sea anemone</name>
    <name type="synonym">Aiptasia pulchella</name>
    <dbReference type="NCBI Taxonomy" id="2652724"/>
    <lineage>
        <taxon>Eukaryota</taxon>
        <taxon>Metazoa</taxon>
        <taxon>Cnidaria</taxon>
        <taxon>Anthozoa</taxon>
        <taxon>Hexacorallia</taxon>
        <taxon>Actiniaria</taxon>
        <taxon>Aiptasiidae</taxon>
        <taxon>Exaiptasia</taxon>
    </lineage>
</organism>
<evidence type="ECO:0000256" key="9">
    <source>
        <dbReference type="SAM" id="MobiDB-lite"/>
    </source>
</evidence>
<evidence type="ECO:0000256" key="8">
    <source>
        <dbReference type="ARBA" id="ARBA00023273"/>
    </source>
</evidence>
<evidence type="ECO:0000256" key="7">
    <source>
        <dbReference type="ARBA" id="ARBA00023212"/>
    </source>
</evidence>
<comment type="subcellular location">
    <subcellularLocation>
        <location evidence="1">Cell projection</location>
        <location evidence="1">Cilium</location>
        <location evidence="1">Flagellum</location>
    </subcellularLocation>
    <subcellularLocation>
        <location evidence="2">Cytoplasm</location>
        <location evidence="2">Cytoskeleton</location>
        <location evidence="2">Cilium axoneme</location>
    </subcellularLocation>
</comment>
<evidence type="ECO:0000256" key="5">
    <source>
        <dbReference type="ARBA" id="ARBA00022846"/>
    </source>
</evidence>
<feature type="region of interest" description="Disordered" evidence="9">
    <location>
        <begin position="197"/>
        <end position="240"/>
    </location>
</feature>
<evidence type="ECO:0000313" key="10">
    <source>
        <dbReference type="EnsemblMetazoa" id="XP_020899948.1"/>
    </source>
</evidence>
<dbReference type="GeneID" id="110238605"/>
<dbReference type="Pfam" id="PF02493">
    <property type="entry name" value="MORN"/>
    <property type="match status" value="2"/>
</dbReference>
<dbReference type="KEGG" id="epa:110238605"/>
<dbReference type="RefSeq" id="XP_020899948.1">
    <property type="nucleotide sequence ID" value="XM_021044289.2"/>
</dbReference>
<dbReference type="PANTHER" id="PTHR46613:SF1">
    <property type="entry name" value="RADIAL SPOKE HEAD 10 HOMOLOG B-RELATED"/>
    <property type="match status" value="1"/>
</dbReference>
<evidence type="ECO:0000256" key="1">
    <source>
        <dbReference type="ARBA" id="ARBA00004230"/>
    </source>
</evidence>
<dbReference type="PANTHER" id="PTHR46613">
    <property type="entry name" value="RADIAL SPOKE HEAD 10 HOMOLOG B-RELATED"/>
    <property type="match status" value="1"/>
</dbReference>
<keyword evidence="11" id="KW-1185">Reference proteome</keyword>
<dbReference type="OMA" id="NIGWFYR"/>
<dbReference type="Gene3D" id="2.20.110.10">
    <property type="entry name" value="Histone H3 K4-specific methyltransferase SET7/9 N-terminal domain"/>
    <property type="match status" value="1"/>
</dbReference>
<feature type="compositionally biased region" description="Basic and acidic residues" evidence="9">
    <location>
        <begin position="138"/>
        <end position="148"/>
    </location>
</feature>
<keyword evidence="6" id="KW-0969">Cilium</keyword>
<sequence length="240" mass="28216">MGANPSKDEPRRLTRESETENDTGFEDLGRYQGAKKDGKRHGQGIYFFDNGDIYDGEWRKGRKEGFGTYQFSDGNKNIGWFYRDQYVGKEPNEKLKWKMKKHLLSAEQNQTLNNAELSQPREPKTTELNSQSDEEIDDKIPKLKDPTTLDLRRAESMRRQQFYRAKYNIPDKNNDPETAKNDAHGLRESIRAKWGLKRSKSCSAGTRRKDPRLLTKEEEQLERERSKQQREAIRARYNLH</sequence>
<keyword evidence="4" id="KW-0677">Repeat</keyword>
<feature type="region of interest" description="Disordered" evidence="9">
    <location>
        <begin position="167"/>
        <end position="186"/>
    </location>
</feature>
<feature type="compositionally biased region" description="Basic and acidic residues" evidence="9">
    <location>
        <begin position="207"/>
        <end position="234"/>
    </location>
</feature>
<dbReference type="AlphaFoldDB" id="A0A913X766"/>
<keyword evidence="5" id="KW-0282">Flagellum</keyword>
<keyword evidence="8" id="KW-0966">Cell projection</keyword>
<feature type="region of interest" description="Disordered" evidence="9">
    <location>
        <begin position="111"/>
        <end position="148"/>
    </location>
</feature>
<dbReference type="OrthoDB" id="270720at2759"/>
<keyword evidence="7" id="KW-0206">Cytoskeleton</keyword>
<feature type="compositionally biased region" description="Basic and acidic residues" evidence="9">
    <location>
        <begin position="1"/>
        <end position="18"/>
    </location>
</feature>
<keyword evidence="3" id="KW-0963">Cytoplasm</keyword>
<feature type="compositionally biased region" description="Basic and acidic residues" evidence="9">
    <location>
        <begin position="172"/>
        <end position="186"/>
    </location>
</feature>
<evidence type="ECO:0000256" key="6">
    <source>
        <dbReference type="ARBA" id="ARBA00023069"/>
    </source>
</evidence>
<protein>
    <submittedName>
        <fullName evidence="10">Uncharacterized protein</fullName>
    </submittedName>
</protein>